<keyword evidence="6 8" id="KW-1133">Transmembrane helix</keyword>
<feature type="transmembrane region" description="Helical" evidence="8">
    <location>
        <begin position="95"/>
        <end position="112"/>
    </location>
</feature>
<name>A0A7S2WKV8_9STRA</name>
<evidence type="ECO:0000256" key="6">
    <source>
        <dbReference type="ARBA" id="ARBA00022989"/>
    </source>
</evidence>
<reference evidence="9" key="1">
    <citation type="submission" date="2021-01" db="EMBL/GenBank/DDBJ databases">
        <authorList>
            <person name="Corre E."/>
            <person name="Pelletier E."/>
            <person name="Niang G."/>
            <person name="Scheremetjew M."/>
            <person name="Finn R."/>
            <person name="Kale V."/>
            <person name="Holt S."/>
            <person name="Cochrane G."/>
            <person name="Meng A."/>
            <person name="Brown T."/>
            <person name="Cohen L."/>
        </authorList>
    </citation>
    <scope>NUCLEOTIDE SEQUENCE</scope>
    <source>
        <strain evidence="9">CCMP1243</strain>
    </source>
</reference>
<feature type="transmembrane region" description="Helical" evidence="8">
    <location>
        <begin position="54"/>
        <end position="74"/>
    </location>
</feature>
<evidence type="ECO:0000256" key="1">
    <source>
        <dbReference type="ARBA" id="ARBA00004477"/>
    </source>
</evidence>
<dbReference type="GO" id="GO:0072546">
    <property type="term" value="C:EMC complex"/>
    <property type="evidence" value="ECO:0007669"/>
    <property type="project" value="InterPro"/>
</dbReference>
<feature type="transmembrane region" description="Helical" evidence="8">
    <location>
        <begin position="31"/>
        <end position="48"/>
    </location>
</feature>
<keyword evidence="5" id="KW-0256">Endoplasmic reticulum</keyword>
<proteinExistence type="inferred from homology"/>
<comment type="subcellular location">
    <subcellularLocation>
        <location evidence="1">Endoplasmic reticulum membrane</location>
        <topology evidence="1">Multi-pass membrane protein</topology>
    </subcellularLocation>
</comment>
<comment type="similarity">
    <text evidence="2">Belongs to the EMC6 family.</text>
</comment>
<gene>
    <name evidence="9" type="ORF">RMAR1173_LOCUS12954</name>
</gene>
<evidence type="ECO:0000256" key="8">
    <source>
        <dbReference type="SAM" id="Phobius"/>
    </source>
</evidence>
<dbReference type="InterPro" id="IPR008504">
    <property type="entry name" value="Emc6"/>
</dbReference>
<dbReference type="PANTHER" id="PTHR20994:SF0">
    <property type="entry name" value="ER MEMBRANE PROTEIN COMPLEX SUBUNIT 6"/>
    <property type="match status" value="1"/>
</dbReference>
<dbReference type="AlphaFoldDB" id="A0A7S2WKV8"/>
<dbReference type="InterPro" id="IPR029008">
    <property type="entry name" value="EMC6-like"/>
</dbReference>
<dbReference type="EMBL" id="HBHJ01019579">
    <property type="protein sequence ID" value="CAD9694864.1"/>
    <property type="molecule type" value="Transcribed_RNA"/>
</dbReference>
<evidence type="ECO:0000313" key="9">
    <source>
        <dbReference type="EMBL" id="CAD9694864.1"/>
    </source>
</evidence>
<dbReference type="PANTHER" id="PTHR20994">
    <property type="entry name" value="ER MEMBRANE PROTEIN COMPLEX SUBUNIT 6"/>
    <property type="match status" value="1"/>
</dbReference>
<sequence length="113" mass="12414">MMVPGGMDGTGERVFFSMEAKMHNDNAIDNIRTYLMMVAGVCAGVLGMNGPQGAVLYIAVYLAISTCLLCAMGFDSTRFTNLSPLHFTLSAIEKYGLSYILLWTLCYALVYIY</sequence>
<accession>A0A7S2WKV8</accession>
<keyword evidence="4 8" id="KW-0812">Transmembrane</keyword>
<dbReference type="Pfam" id="PF07019">
    <property type="entry name" value="EMC6"/>
    <property type="match status" value="1"/>
</dbReference>
<evidence type="ECO:0000256" key="3">
    <source>
        <dbReference type="ARBA" id="ARBA00020827"/>
    </source>
</evidence>
<evidence type="ECO:0000256" key="2">
    <source>
        <dbReference type="ARBA" id="ARBA00009436"/>
    </source>
</evidence>
<keyword evidence="7 8" id="KW-0472">Membrane</keyword>
<evidence type="ECO:0000256" key="5">
    <source>
        <dbReference type="ARBA" id="ARBA00022824"/>
    </source>
</evidence>
<evidence type="ECO:0000256" key="7">
    <source>
        <dbReference type="ARBA" id="ARBA00023136"/>
    </source>
</evidence>
<organism evidence="9">
    <name type="scientific">Rhizochromulina marina</name>
    <dbReference type="NCBI Taxonomy" id="1034831"/>
    <lineage>
        <taxon>Eukaryota</taxon>
        <taxon>Sar</taxon>
        <taxon>Stramenopiles</taxon>
        <taxon>Ochrophyta</taxon>
        <taxon>Dictyochophyceae</taxon>
        <taxon>Rhizochromulinales</taxon>
        <taxon>Rhizochromulina</taxon>
    </lineage>
</organism>
<dbReference type="GO" id="GO:0000045">
    <property type="term" value="P:autophagosome assembly"/>
    <property type="evidence" value="ECO:0007669"/>
    <property type="project" value="TreeGrafter"/>
</dbReference>
<evidence type="ECO:0000256" key="4">
    <source>
        <dbReference type="ARBA" id="ARBA00022692"/>
    </source>
</evidence>
<protein>
    <recommendedName>
        <fullName evidence="3">ER membrane protein complex subunit 6</fullName>
    </recommendedName>
</protein>
<dbReference type="GO" id="GO:0034975">
    <property type="term" value="P:protein folding in endoplasmic reticulum"/>
    <property type="evidence" value="ECO:0007669"/>
    <property type="project" value="TreeGrafter"/>
</dbReference>